<feature type="transmembrane region" description="Helical" evidence="1">
    <location>
        <begin position="65"/>
        <end position="84"/>
    </location>
</feature>
<dbReference type="OrthoDB" id="659392at2"/>
<evidence type="ECO:0000313" key="2">
    <source>
        <dbReference type="EMBL" id="OEK06123.1"/>
    </source>
</evidence>
<feature type="transmembrane region" description="Helical" evidence="1">
    <location>
        <begin position="40"/>
        <end position="59"/>
    </location>
</feature>
<comment type="caution">
    <text evidence="2">The sequence shown here is derived from an EMBL/GenBank/DDBJ whole genome shotgun (WGS) entry which is preliminary data.</text>
</comment>
<feature type="transmembrane region" description="Helical" evidence="1">
    <location>
        <begin position="120"/>
        <end position="141"/>
    </location>
</feature>
<reference evidence="2 3" key="1">
    <citation type="submission" date="2016-05" db="EMBL/GenBank/DDBJ databases">
        <title>Draft Genome Sequence of Algibacter sp. Strain SK-16 Isolated from the Surface Water of Aburatsubo Inlet.</title>
        <authorList>
            <person name="Wong S.-K."/>
            <person name="Yoshizawa S."/>
            <person name="Nakajima Y."/>
            <person name="Ogura Y."/>
            <person name="Tetsuya H."/>
            <person name="Hamasaki K."/>
        </authorList>
    </citation>
    <scope>NUCLEOTIDE SEQUENCE [LARGE SCALE GENOMIC DNA]</scope>
    <source>
        <strain evidence="2 3">SK-16</strain>
    </source>
</reference>
<dbReference type="Proteomes" id="UP000095713">
    <property type="component" value="Unassembled WGS sequence"/>
</dbReference>
<keyword evidence="3" id="KW-1185">Reference proteome</keyword>
<name>A0A1E5T403_9FLAO</name>
<organism evidence="2 3">
    <name type="scientific">Flavivirga aquatica</name>
    <dbReference type="NCBI Taxonomy" id="1849968"/>
    <lineage>
        <taxon>Bacteria</taxon>
        <taxon>Pseudomonadati</taxon>
        <taxon>Bacteroidota</taxon>
        <taxon>Flavobacteriia</taxon>
        <taxon>Flavobacteriales</taxon>
        <taxon>Flavobacteriaceae</taxon>
        <taxon>Flavivirga</taxon>
    </lineage>
</organism>
<dbReference type="AlphaFoldDB" id="A0A1E5T403"/>
<dbReference type="STRING" id="1849968.A8C32_19015"/>
<dbReference type="EMBL" id="MDJD01000049">
    <property type="protein sequence ID" value="OEK06123.1"/>
    <property type="molecule type" value="Genomic_DNA"/>
</dbReference>
<evidence type="ECO:0000313" key="3">
    <source>
        <dbReference type="Proteomes" id="UP000095713"/>
    </source>
</evidence>
<keyword evidence="1" id="KW-0472">Membrane</keyword>
<keyword evidence="1" id="KW-0812">Transmembrane</keyword>
<protein>
    <submittedName>
        <fullName evidence="2">Uncharacterized protein</fullName>
    </submittedName>
</protein>
<feature type="transmembrane region" description="Helical" evidence="1">
    <location>
        <begin position="147"/>
        <end position="169"/>
    </location>
</feature>
<sequence>MIIFENIKSQWENQSELMPPKNGSKLIIERITFIKKKQRITNVILSITGIILIAFFFYIAAYNNVLVAVALLLMLGSLLVRIIIEQFSIKKLKQIKVTISATAFKQEMINYYRKRIRTHYIITPIVIVCYAIGFIILLPFFKESLSNGFYTYIQVSSIVILVVLTLFIIKEV</sequence>
<gene>
    <name evidence="2" type="ORF">A8C32_19015</name>
</gene>
<dbReference type="RefSeq" id="WP_069831012.1">
    <property type="nucleotide sequence ID" value="NZ_MDJD01000049.1"/>
</dbReference>
<proteinExistence type="predicted"/>
<keyword evidence="1" id="KW-1133">Transmembrane helix</keyword>
<accession>A0A1E5T403</accession>
<evidence type="ECO:0000256" key="1">
    <source>
        <dbReference type="SAM" id="Phobius"/>
    </source>
</evidence>